<proteinExistence type="inferred from homology"/>
<dbReference type="PANTHER" id="PTHR32552:SF82">
    <property type="entry name" value="FCUA PROTEIN"/>
    <property type="match status" value="1"/>
</dbReference>
<feature type="domain" description="TonB-dependent receptor-like beta-barrel" evidence="13">
    <location>
        <begin position="276"/>
        <end position="675"/>
    </location>
</feature>
<protein>
    <submittedName>
        <fullName evidence="15">Iron complex outermembrane receptor protein</fullName>
    </submittedName>
</protein>
<dbReference type="GO" id="GO:0038023">
    <property type="term" value="F:signaling receptor activity"/>
    <property type="evidence" value="ECO:0007669"/>
    <property type="project" value="InterPro"/>
</dbReference>
<evidence type="ECO:0000256" key="12">
    <source>
        <dbReference type="SAM" id="SignalP"/>
    </source>
</evidence>
<keyword evidence="6 11" id="KW-0798">TonB box</keyword>
<dbReference type="AlphaFoldDB" id="A0A317MW03"/>
<evidence type="ECO:0000256" key="5">
    <source>
        <dbReference type="ARBA" id="ARBA00022692"/>
    </source>
</evidence>
<dbReference type="Proteomes" id="UP000246569">
    <property type="component" value="Unassembled WGS sequence"/>
</dbReference>
<dbReference type="OrthoDB" id="8732650at2"/>
<keyword evidence="3 10" id="KW-0813">Transport</keyword>
<dbReference type="Pfam" id="PF07715">
    <property type="entry name" value="Plug"/>
    <property type="match status" value="1"/>
</dbReference>
<reference evidence="15 16" key="1">
    <citation type="submission" date="2018-05" db="EMBL/GenBank/DDBJ databases">
        <title>Genomic Encyclopedia of Type Strains, Phase IV (KMG-IV): sequencing the most valuable type-strain genomes for metagenomic binning, comparative biology and taxonomic classification.</title>
        <authorList>
            <person name="Goeker M."/>
        </authorList>
    </citation>
    <scope>NUCLEOTIDE SEQUENCE [LARGE SCALE GENOMIC DNA]</scope>
    <source>
        <strain evidence="15 16">DSM 23606</strain>
    </source>
</reference>
<dbReference type="Gene3D" id="2.170.130.10">
    <property type="entry name" value="TonB-dependent receptor, plug domain"/>
    <property type="match status" value="1"/>
</dbReference>
<keyword evidence="4 10" id="KW-1134">Transmembrane beta strand</keyword>
<gene>
    <name evidence="15" type="ORF">C7443_10310</name>
</gene>
<dbReference type="InterPro" id="IPR037066">
    <property type="entry name" value="Plug_dom_sf"/>
</dbReference>
<comment type="subcellular location">
    <subcellularLocation>
        <location evidence="1 10">Cell outer membrane</location>
        <topology evidence="1 10">Multi-pass membrane protein</topology>
    </subcellularLocation>
</comment>
<evidence type="ECO:0000256" key="3">
    <source>
        <dbReference type="ARBA" id="ARBA00022448"/>
    </source>
</evidence>
<keyword evidence="5 10" id="KW-0812">Transmembrane</keyword>
<dbReference type="EMBL" id="QGTJ01000003">
    <property type="protein sequence ID" value="PWV63086.1"/>
    <property type="molecule type" value="Genomic_DNA"/>
</dbReference>
<dbReference type="RefSeq" id="WP_110017603.1">
    <property type="nucleotide sequence ID" value="NZ_QGTJ01000003.1"/>
</dbReference>
<evidence type="ECO:0000256" key="4">
    <source>
        <dbReference type="ARBA" id="ARBA00022452"/>
    </source>
</evidence>
<evidence type="ECO:0000259" key="13">
    <source>
        <dbReference type="Pfam" id="PF00593"/>
    </source>
</evidence>
<dbReference type="PROSITE" id="PS52016">
    <property type="entry name" value="TONB_DEPENDENT_REC_3"/>
    <property type="match status" value="1"/>
</dbReference>
<dbReference type="InterPro" id="IPR012910">
    <property type="entry name" value="Plug_dom"/>
</dbReference>
<dbReference type="CDD" id="cd01347">
    <property type="entry name" value="ligand_gated_channel"/>
    <property type="match status" value="1"/>
</dbReference>
<keyword evidence="9 10" id="KW-0998">Cell outer membrane</keyword>
<dbReference type="Pfam" id="PF00593">
    <property type="entry name" value="TonB_dep_Rec_b-barrel"/>
    <property type="match status" value="1"/>
</dbReference>
<dbReference type="InterPro" id="IPR039426">
    <property type="entry name" value="TonB-dep_rcpt-like"/>
</dbReference>
<feature type="domain" description="TonB-dependent receptor plug" evidence="14">
    <location>
        <begin position="67"/>
        <end position="166"/>
    </location>
</feature>
<dbReference type="GO" id="GO:0015344">
    <property type="term" value="F:siderophore uptake transmembrane transporter activity"/>
    <property type="evidence" value="ECO:0007669"/>
    <property type="project" value="TreeGrafter"/>
</dbReference>
<name>A0A317MW03_9GAMM</name>
<comment type="similarity">
    <text evidence="2 10 11">Belongs to the TonB-dependent receptor family.</text>
</comment>
<dbReference type="InterPro" id="IPR000531">
    <property type="entry name" value="Beta-barrel_TonB"/>
</dbReference>
<keyword evidence="8 15" id="KW-0675">Receptor</keyword>
<feature type="chain" id="PRO_5016281994" evidence="12">
    <location>
        <begin position="25"/>
        <end position="704"/>
    </location>
</feature>
<feature type="signal peptide" evidence="12">
    <location>
        <begin position="1"/>
        <end position="24"/>
    </location>
</feature>
<keyword evidence="7 10" id="KW-0472">Membrane</keyword>
<organism evidence="15 16">
    <name type="scientific">Plasticicumulans acidivorans</name>
    <dbReference type="NCBI Taxonomy" id="886464"/>
    <lineage>
        <taxon>Bacteria</taxon>
        <taxon>Pseudomonadati</taxon>
        <taxon>Pseudomonadota</taxon>
        <taxon>Gammaproteobacteria</taxon>
        <taxon>Candidatus Competibacteraceae</taxon>
        <taxon>Plasticicumulans</taxon>
    </lineage>
</organism>
<dbReference type="NCBIfam" id="TIGR01783">
    <property type="entry name" value="TonB-siderophor"/>
    <property type="match status" value="1"/>
</dbReference>
<keyword evidence="12" id="KW-0732">Signal</keyword>
<comment type="caution">
    <text evidence="15">The sequence shown here is derived from an EMBL/GenBank/DDBJ whole genome shotgun (WGS) entry which is preliminary data.</text>
</comment>
<evidence type="ECO:0000256" key="9">
    <source>
        <dbReference type="ARBA" id="ARBA00023237"/>
    </source>
</evidence>
<evidence type="ECO:0000313" key="15">
    <source>
        <dbReference type="EMBL" id="PWV63086.1"/>
    </source>
</evidence>
<dbReference type="PANTHER" id="PTHR32552">
    <property type="entry name" value="FERRICHROME IRON RECEPTOR-RELATED"/>
    <property type="match status" value="1"/>
</dbReference>
<evidence type="ECO:0000259" key="14">
    <source>
        <dbReference type="Pfam" id="PF07715"/>
    </source>
</evidence>
<dbReference type="InterPro" id="IPR010105">
    <property type="entry name" value="TonB_sidphr_rcpt"/>
</dbReference>
<evidence type="ECO:0000256" key="10">
    <source>
        <dbReference type="PROSITE-ProRule" id="PRU01360"/>
    </source>
</evidence>
<evidence type="ECO:0000256" key="2">
    <source>
        <dbReference type="ARBA" id="ARBA00009810"/>
    </source>
</evidence>
<dbReference type="InterPro" id="IPR036942">
    <property type="entry name" value="Beta-barrel_TonB_sf"/>
</dbReference>
<dbReference type="Gene3D" id="2.40.170.20">
    <property type="entry name" value="TonB-dependent receptor, beta-barrel domain"/>
    <property type="match status" value="1"/>
</dbReference>
<evidence type="ECO:0000256" key="11">
    <source>
        <dbReference type="RuleBase" id="RU003357"/>
    </source>
</evidence>
<keyword evidence="16" id="KW-1185">Reference proteome</keyword>
<evidence type="ECO:0000256" key="8">
    <source>
        <dbReference type="ARBA" id="ARBA00023170"/>
    </source>
</evidence>
<evidence type="ECO:0000256" key="7">
    <source>
        <dbReference type="ARBA" id="ARBA00023136"/>
    </source>
</evidence>
<evidence type="ECO:0000256" key="6">
    <source>
        <dbReference type="ARBA" id="ARBA00023077"/>
    </source>
</evidence>
<accession>A0A317MW03</accession>
<dbReference type="GO" id="GO:0009279">
    <property type="term" value="C:cell outer membrane"/>
    <property type="evidence" value="ECO:0007669"/>
    <property type="project" value="UniProtKB-SubCell"/>
</dbReference>
<evidence type="ECO:0000256" key="1">
    <source>
        <dbReference type="ARBA" id="ARBA00004571"/>
    </source>
</evidence>
<evidence type="ECO:0000313" key="16">
    <source>
        <dbReference type="Proteomes" id="UP000246569"/>
    </source>
</evidence>
<dbReference type="SUPFAM" id="SSF56935">
    <property type="entry name" value="Porins"/>
    <property type="match status" value="1"/>
</dbReference>
<dbReference type="GO" id="GO:0015891">
    <property type="term" value="P:siderophore transport"/>
    <property type="evidence" value="ECO:0007669"/>
    <property type="project" value="InterPro"/>
</dbReference>
<sequence>MTVHRHRRAPLALGLLGLPSAVFAAGADTAVELEPVVVTAQSPDDGSAASGYRVERVDLGPLGAGSRRDSPLSVSTVPAELIRNTQASNTTEALKYVPTVYASTGASQITPYFSMRGFSASTWSYNMALDGLRSFDIYEPLEDKQGIEVLSGAAGFLYGITSPAGIVNYLSKRPLAEPLAALTVGSYDHQLYSQLDLGGPLAANPDLLYRLNLGYANAGTTGAEQQSQQRYVGSGALSWRLSADTRIDLEAAAARRELDHAQALFMTTAKIGIPDAPDASDNWGAPYTGASDETRRLGGAFETRLNDTFTLRGRVRHSEIEREYFLNRIVWQNRDLDYRWRVDSQQRFTTTVDQYSLFLDADFTTGTLHHHMSFGATRDEFDAGDNGYRGTTYSTVYAWDSRAHPAWQLPPAGTSTAQDTTYTTLLLADRIDIGEQWSLLLGVNRAGIDDEQTATSASGKRSVSRYDADKATPIASLSFRPLETLTTYFTYAEALQQGFVAGSTTANAGETFSPFVSKQSELGARLALGGVDLNLAWFRIRQANQYVDPGTNLASQDGRVVHQGWEFSLSGKPSERLTLVGGFTLLDARIDKATANVGKVPQGVAENMARLYAEYELPGVPGLTLTGGVSYVGKVPWDAANTLYVDPVTLFDAGLRYRSKLYGKETTWRLNIANLTGEDYWSTRSGILYLGSPRTVSLSATVAF</sequence>